<sequence>MSAVNKGFQLVDFLKDAVNFAFSYGSIMEKAPLQIYATVLLFCPTSSKVKSQYWKERLPFVRDIAGIKEHWDPCLQTLLGHSDWVNSVAFSPDGRTLASASCDNTVRLWDAVTGRAIQTLKGHSDWVYSVAFSPDGRTLTSASKDKMVRLWDAATGRTIQALKGHSDWVYSVAFSADGRTLTSASGDNTVRLWDAVTGRAIQTLKGHNSSVYSVAFSADGRTLASASEDNTVRLWDAITGGCLSTLNVGRVAENLQCDEALFGRLPTNFGTFENMA</sequence>
<dbReference type="Proteomes" id="UP000293360">
    <property type="component" value="Unassembled WGS sequence"/>
</dbReference>
<name>A0A4V1XBN3_9PEZI</name>
<dbReference type="InterPro" id="IPR015943">
    <property type="entry name" value="WD40/YVTN_repeat-like_dom_sf"/>
</dbReference>
<dbReference type="PANTHER" id="PTHR19848:SF8">
    <property type="entry name" value="F-BOX AND WD REPEAT DOMAIN CONTAINING 7"/>
    <property type="match status" value="1"/>
</dbReference>
<evidence type="ECO:0000256" key="1">
    <source>
        <dbReference type="ARBA" id="ARBA00022574"/>
    </source>
</evidence>
<keyword evidence="2" id="KW-0677">Repeat</keyword>
<dbReference type="CDD" id="cd00200">
    <property type="entry name" value="WD40"/>
    <property type="match status" value="1"/>
</dbReference>
<feature type="repeat" description="WD" evidence="3">
    <location>
        <begin position="78"/>
        <end position="119"/>
    </location>
</feature>
<gene>
    <name evidence="4" type="ORF">DL764_002897</name>
</gene>
<dbReference type="Pfam" id="PF00400">
    <property type="entry name" value="WD40"/>
    <property type="match status" value="4"/>
</dbReference>
<feature type="repeat" description="WD" evidence="3">
    <location>
        <begin position="204"/>
        <end position="245"/>
    </location>
</feature>
<evidence type="ECO:0000313" key="5">
    <source>
        <dbReference type="Proteomes" id="UP000293360"/>
    </source>
</evidence>
<dbReference type="InterPro" id="IPR001680">
    <property type="entry name" value="WD40_rpt"/>
</dbReference>
<comment type="caution">
    <text evidence="4">The sequence shown here is derived from an EMBL/GenBank/DDBJ whole genome shotgun (WGS) entry which is preliminary data.</text>
</comment>
<evidence type="ECO:0000313" key="4">
    <source>
        <dbReference type="EMBL" id="RYP06849.1"/>
    </source>
</evidence>
<dbReference type="InterPro" id="IPR036322">
    <property type="entry name" value="WD40_repeat_dom_sf"/>
</dbReference>
<dbReference type="PANTHER" id="PTHR19848">
    <property type="entry name" value="WD40 REPEAT PROTEIN"/>
    <property type="match status" value="1"/>
</dbReference>
<dbReference type="InterPro" id="IPR019775">
    <property type="entry name" value="WD40_repeat_CS"/>
</dbReference>
<proteinExistence type="predicted"/>
<dbReference type="STRING" id="155417.A0A4V1XBN3"/>
<dbReference type="AlphaFoldDB" id="A0A4V1XBN3"/>
<dbReference type="PRINTS" id="PR00320">
    <property type="entry name" value="GPROTEINBRPT"/>
</dbReference>
<dbReference type="SMART" id="SM00320">
    <property type="entry name" value="WD40"/>
    <property type="match status" value="4"/>
</dbReference>
<feature type="repeat" description="WD" evidence="3">
    <location>
        <begin position="162"/>
        <end position="203"/>
    </location>
</feature>
<dbReference type="PROSITE" id="PS50294">
    <property type="entry name" value="WD_REPEATS_REGION"/>
    <property type="match status" value="4"/>
</dbReference>
<feature type="repeat" description="WD" evidence="3">
    <location>
        <begin position="120"/>
        <end position="161"/>
    </location>
</feature>
<dbReference type="Gene3D" id="2.130.10.10">
    <property type="entry name" value="YVTN repeat-like/Quinoprotein amine dehydrogenase"/>
    <property type="match status" value="2"/>
</dbReference>
<organism evidence="4 5">
    <name type="scientific">Monosporascus ibericus</name>
    <dbReference type="NCBI Taxonomy" id="155417"/>
    <lineage>
        <taxon>Eukaryota</taxon>
        <taxon>Fungi</taxon>
        <taxon>Dikarya</taxon>
        <taxon>Ascomycota</taxon>
        <taxon>Pezizomycotina</taxon>
        <taxon>Sordariomycetes</taxon>
        <taxon>Xylariomycetidae</taxon>
        <taxon>Xylariales</taxon>
        <taxon>Xylariales incertae sedis</taxon>
        <taxon>Monosporascus</taxon>
    </lineage>
</organism>
<dbReference type="EMBL" id="QJNU01000114">
    <property type="protein sequence ID" value="RYP06849.1"/>
    <property type="molecule type" value="Genomic_DNA"/>
</dbReference>
<dbReference type="PROSITE" id="PS50082">
    <property type="entry name" value="WD_REPEATS_2"/>
    <property type="match status" value="4"/>
</dbReference>
<protein>
    <submittedName>
        <fullName evidence="4">Uncharacterized protein</fullName>
    </submittedName>
</protein>
<dbReference type="SUPFAM" id="SSF50978">
    <property type="entry name" value="WD40 repeat-like"/>
    <property type="match status" value="1"/>
</dbReference>
<evidence type="ECO:0000256" key="2">
    <source>
        <dbReference type="ARBA" id="ARBA00022737"/>
    </source>
</evidence>
<accession>A0A4V1XBN3</accession>
<dbReference type="PROSITE" id="PS00678">
    <property type="entry name" value="WD_REPEATS_1"/>
    <property type="match status" value="1"/>
</dbReference>
<evidence type="ECO:0000256" key="3">
    <source>
        <dbReference type="PROSITE-ProRule" id="PRU00221"/>
    </source>
</evidence>
<dbReference type="InterPro" id="IPR020472">
    <property type="entry name" value="WD40_PAC1"/>
</dbReference>
<keyword evidence="1 3" id="KW-0853">WD repeat</keyword>
<dbReference type="OrthoDB" id="4768852at2759"/>
<reference evidence="4 5" key="1">
    <citation type="submission" date="2018-06" db="EMBL/GenBank/DDBJ databases">
        <title>Complete Genomes of Monosporascus.</title>
        <authorList>
            <person name="Robinson A.J."/>
            <person name="Natvig D.O."/>
        </authorList>
    </citation>
    <scope>NUCLEOTIDE SEQUENCE [LARGE SCALE GENOMIC DNA]</scope>
    <source>
        <strain evidence="4 5">CBS 110550</strain>
    </source>
</reference>
<keyword evidence="5" id="KW-1185">Reference proteome</keyword>